<dbReference type="Pfam" id="PF13557">
    <property type="entry name" value="Phenol_MetA_deg"/>
    <property type="match status" value="1"/>
</dbReference>
<proteinExistence type="predicted"/>
<accession>A0A3B0XMH2</accession>
<gene>
    <name evidence="1" type="ORF">MNBD_GAMMA07-131</name>
</gene>
<sequence length="271" mass="30250">MKYMMIAFVLSSTLITTPTHAHDPVFGLGPHVLFKGGMEVAVDILKKQSSDNQDTTDVSELGLELTYGLTGDWAAGIDIPFIEQSDTTTHKDGQGDLTLFTKYRFWRDDGPGLQQSMALALKLKTDTADSNIGTGTTDGVVGLSYGYEARKWYRWAALRYRFNGENEFGLRRSNKTLLDLVVGIRPYQTGYKKPDTVWLLELNGELSERAELSGVPLSNTGGTEWFVSPGIFWTLRNFAIKAGAQLPISDNLKGNQKMSDYRLKLVLEWHI</sequence>
<organism evidence="1">
    <name type="scientific">hydrothermal vent metagenome</name>
    <dbReference type="NCBI Taxonomy" id="652676"/>
    <lineage>
        <taxon>unclassified sequences</taxon>
        <taxon>metagenomes</taxon>
        <taxon>ecological metagenomes</taxon>
    </lineage>
</organism>
<reference evidence="1" key="1">
    <citation type="submission" date="2018-06" db="EMBL/GenBank/DDBJ databases">
        <authorList>
            <person name="Zhirakovskaya E."/>
        </authorList>
    </citation>
    <scope>NUCLEOTIDE SEQUENCE</scope>
</reference>
<evidence type="ECO:0000313" key="1">
    <source>
        <dbReference type="EMBL" id="VAW57364.1"/>
    </source>
</evidence>
<dbReference type="AlphaFoldDB" id="A0A3B0XMH2"/>
<dbReference type="InterPro" id="IPR025737">
    <property type="entry name" value="FApF"/>
</dbReference>
<name>A0A3B0XMH2_9ZZZZ</name>
<dbReference type="EMBL" id="UOFF01000375">
    <property type="protein sequence ID" value="VAW57364.1"/>
    <property type="molecule type" value="Genomic_DNA"/>
</dbReference>
<protein>
    <submittedName>
        <fullName evidence="1">Uncharacterized protein</fullName>
    </submittedName>
</protein>